<dbReference type="Gene3D" id="3.90.79.10">
    <property type="entry name" value="Nucleoside Triphosphate Pyrophosphohydrolase"/>
    <property type="match status" value="1"/>
</dbReference>
<dbReference type="AlphaFoldDB" id="A0A420XMM4"/>
<protein>
    <submittedName>
        <fullName evidence="4">8-oxo-dGTP pyrophosphatase MutT (NUDIX family)</fullName>
    </submittedName>
</protein>
<name>A0A420XMM4_9ACTN</name>
<organism evidence="4 5">
    <name type="scientific">Motilibacter peucedani</name>
    <dbReference type="NCBI Taxonomy" id="598650"/>
    <lineage>
        <taxon>Bacteria</taxon>
        <taxon>Bacillati</taxon>
        <taxon>Actinomycetota</taxon>
        <taxon>Actinomycetes</taxon>
        <taxon>Motilibacterales</taxon>
        <taxon>Motilibacteraceae</taxon>
        <taxon>Motilibacter</taxon>
    </lineage>
</organism>
<dbReference type="InterPro" id="IPR015797">
    <property type="entry name" value="NUDIX_hydrolase-like_dom_sf"/>
</dbReference>
<dbReference type="CDD" id="cd03674">
    <property type="entry name" value="NUDIX_Hydrolase"/>
    <property type="match status" value="1"/>
</dbReference>
<proteinExistence type="predicted"/>
<dbReference type="PANTHER" id="PTHR43046">
    <property type="entry name" value="GDP-MANNOSE MANNOSYL HYDROLASE"/>
    <property type="match status" value="1"/>
</dbReference>
<dbReference type="PROSITE" id="PS51462">
    <property type="entry name" value="NUDIX"/>
    <property type="match status" value="1"/>
</dbReference>
<dbReference type="Proteomes" id="UP000281955">
    <property type="component" value="Unassembled WGS sequence"/>
</dbReference>
<evidence type="ECO:0000313" key="5">
    <source>
        <dbReference type="Proteomes" id="UP000281955"/>
    </source>
</evidence>
<evidence type="ECO:0000313" key="4">
    <source>
        <dbReference type="EMBL" id="RKS72530.1"/>
    </source>
</evidence>
<keyword evidence="2" id="KW-0378">Hydrolase</keyword>
<dbReference type="SUPFAM" id="SSF55811">
    <property type="entry name" value="Nudix"/>
    <property type="match status" value="1"/>
</dbReference>
<dbReference type="InParanoid" id="A0A420XMM4"/>
<sequence length="184" mass="19376">MTPVPGSLHADAVRVLEQWAAPDAQQDALRRDYLEHLRAHPDGLDRGCLPGHLTASALVAGPEGRVLLTLHRRLGRWLQTGGHCEPGDATLAKAALREASEESGIAGLVVSDSPLRLDLHHVPCAGPGSSVAHLDVQWLATAPAGAVEVISEESIDLRWFAPDALPEGVDASVRALVGAALQLD</sequence>
<accession>A0A420XMM4</accession>
<gene>
    <name evidence="4" type="ORF">CLV35_2775</name>
</gene>
<comment type="cofactor">
    <cofactor evidence="1">
        <name>Mg(2+)</name>
        <dbReference type="ChEBI" id="CHEBI:18420"/>
    </cofactor>
</comment>
<dbReference type="GO" id="GO:0016787">
    <property type="term" value="F:hydrolase activity"/>
    <property type="evidence" value="ECO:0007669"/>
    <property type="project" value="UniProtKB-KW"/>
</dbReference>
<evidence type="ECO:0000259" key="3">
    <source>
        <dbReference type="PROSITE" id="PS51462"/>
    </source>
</evidence>
<dbReference type="Pfam" id="PF00293">
    <property type="entry name" value="NUDIX"/>
    <property type="match status" value="1"/>
</dbReference>
<dbReference type="OrthoDB" id="129709at2"/>
<comment type="caution">
    <text evidence="4">The sequence shown here is derived from an EMBL/GenBank/DDBJ whole genome shotgun (WGS) entry which is preliminary data.</text>
</comment>
<evidence type="ECO:0000256" key="2">
    <source>
        <dbReference type="ARBA" id="ARBA00022801"/>
    </source>
</evidence>
<dbReference type="InterPro" id="IPR000086">
    <property type="entry name" value="NUDIX_hydrolase_dom"/>
</dbReference>
<evidence type="ECO:0000256" key="1">
    <source>
        <dbReference type="ARBA" id="ARBA00001946"/>
    </source>
</evidence>
<dbReference type="RefSeq" id="WP_121194062.1">
    <property type="nucleotide sequence ID" value="NZ_RBWV01000013.1"/>
</dbReference>
<keyword evidence="5" id="KW-1185">Reference proteome</keyword>
<reference evidence="4 5" key="1">
    <citation type="submission" date="2018-10" db="EMBL/GenBank/DDBJ databases">
        <title>Genomic Encyclopedia of Archaeal and Bacterial Type Strains, Phase II (KMG-II): from individual species to whole genera.</title>
        <authorList>
            <person name="Goeker M."/>
        </authorList>
    </citation>
    <scope>NUCLEOTIDE SEQUENCE [LARGE SCALE GENOMIC DNA]</scope>
    <source>
        <strain evidence="4 5">RP-AC37</strain>
    </source>
</reference>
<dbReference type="PANTHER" id="PTHR43046:SF16">
    <property type="entry name" value="ADP-RIBOSE PYROPHOSPHATASE YJHB-RELATED"/>
    <property type="match status" value="1"/>
</dbReference>
<feature type="domain" description="Nudix hydrolase" evidence="3">
    <location>
        <begin position="50"/>
        <end position="182"/>
    </location>
</feature>
<dbReference type="EMBL" id="RBWV01000013">
    <property type="protein sequence ID" value="RKS72530.1"/>
    <property type="molecule type" value="Genomic_DNA"/>
</dbReference>